<evidence type="ECO:0000256" key="1">
    <source>
        <dbReference type="ARBA" id="ARBA00004496"/>
    </source>
</evidence>
<dbReference type="PRINTS" id="PR01038">
    <property type="entry name" value="TRNASYNTHARG"/>
</dbReference>
<dbReference type="PANTHER" id="PTHR11956">
    <property type="entry name" value="ARGINYL-TRNA SYNTHETASE"/>
    <property type="match status" value="1"/>
</dbReference>
<evidence type="ECO:0000256" key="7">
    <source>
        <dbReference type="ARBA" id="ARBA00022840"/>
    </source>
</evidence>
<dbReference type="SUPFAM" id="SSF55190">
    <property type="entry name" value="Arginyl-tRNA synthetase (ArgRS), N-terminal 'additional' domain"/>
    <property type="match status" value="1"/>
</dbReference>
<protein>
    <recommendedName>
        <fullName evidence="11">Arginine--tRNA ligase</fullName>
        <ecNumber evidence="11">6.1.1.19</ecNumber>
    </recommendedName>
    <alternativeName>
        <fullName evidence="11">Arginyl-tRNA synthetase</fullName>
        <shortName evidence="11">ArgRS</shortName>
    </alternativeName>
</protein>
<name>A0A1S1RMA8_9ACTN</name>
<dbReference type="InterPro" id="IPR005148">
    <property type="entry name" value="Arg-tRNA-synth_N"/>
</dbReference>
<dbReference type="SMART" id="SM00836">
    <property type="entry name" value="DALR_1"/>
    <property type="match status" value="1"/>
</dbReference>
<dbReference type="AlphaFoldDB" id="A0A1S1RMA8"/>
<evidence type="ECO:0000259" key="14">
    <source>
        <dbReference type="SMART" id="SM01016"/>
    </source>
</evidence>
<dbReference type="Proteomes" id="UP000179769">
    <property type="component" value="Unassembled WGS sequence"/>
</dbReference>
<dbReference type="InterPro" id="IPR014729">
    <property type="entry name" value="Rossmann-like_a/b/a_fold"/>
</dbReference>
<dbReference type="Gene3D" id="1.10.730.10">
    <property type="entry name" value="Isoleucyl-tRNA Synthetase, Domain 1"/>
    <property type="match status" value="1"/>
</dbReference>
<evidence type="ECO:0000313" key="16">
    <source>
        <dbReference type="Proteomes" id="UP000179769"/>
    </source>
</evidence>
<keyword evidence="8 11" id="KW-0648">Protein biosynthesis</keyword>
<dbReference type="HAMAP" id="MF_00123">
    <property type="entry name" value="Arg_tRNA_synth"/>
    <property type="match status" value="1"/>
</dbReference>
<dbReference type="InterPro" id="IPR035684">
    <property type="entry name" value="ArgRS_core"/>
</dbReference>
<evidence type="ECO:0000256" key="2">
    <source>
        <dbReference type="ARBA" id="ARBA00005594"/>
    </source>
</evidence>
<feature type="domain" description="DALR anticodon binding" evidence="13">
    <location>
        <begin position="441"/>
        <end position="570"/>
    </location>
</feature>
<evidence type="ECO:0000256" key="3">
    <source>
        <dbReference type="ARBA" id="ARBA00011245"/>
    </source>
</evidence>
<comment type="caution">
    <text evidence="15">The sequence shown here is derived from an EMBL/GenBank/DDBJ whole genome shotgun (WGS) entry which is preliminary data.</text>
</comment>
<evidence type="ECO:0000256" key="12">
    <source>
        <dbReference type="RuleBase" id="RU363038"/>
    </source>
</evidence>
<dbReference type="GO" id="GO:0005524">
    <property type="term" value="F:ATP binding"/>
    <property type="evidence" value="ECO:0007669"/>
    <property type="project" value="UniProtKB-UniRule"/>
</dbReference>
<feature type="domain" description="Arginyl tRNA synthetase N-terminal" evidence="14">
    <location>
        <begin position="4"/>
        <end position="92"/>
    </location>
</feature>
<evidence type="ECO:0000256" key="10">
    <source>
        <dbReference type="ARBA" id="ARBA00049339"/>
    </source>
</evidence>
<sequence>MTPAELADTIVAAVRAAVANGDLEVAVPDSVTVERPRQPEHGDYASPVALQLAKAARRRPREVAELLAARLRAEAGVAEVEVAGPGFLNIRLAGAALGGIARRIVRDGESYGRAAVSQGVRVNLEFVSANPTGPVTLASARWAAVGDALSRVFAAAGYEVGTEYYVNDAGVQVERFGASVLAALRGQPAPADGYQGAYVAEIAAKVLAANPALEQLLAASGGEQDGGAEQDKALAVCARDGVELMLAEIRATLSGFGVEYDLWKSERSLHEAGELTAAIDELRTQGHVYEADGAVWLRTTDFGDDKDRALIKRDGQPTYFCADAAYYRDKRRRGFDRLCYLLGADHHGYIGRLKAISACFGDDPDHNLDVLIGQMVTLSRGGVAVKMSKRAGNFLTLHDLVDAVGVDAARYSLVRASMDSALDLDLDAIARQTNDNPVFYVQYAHARISSLIRNAAALGLATSADPAFDVDGVDVSLLTHPREVDLLGALGELPRVVASAAELRAPHRIARYLEELAGTYHRFYDSCRVLPQGDEEPTAITAARLLLAEATRTVLANGLRLLGVSAPERM</sequence>
<keyword evidence="6 11" id="KW-0547">Nucleotide-binding</keyword>
<organism evidence="15 16">
    <name type="scientific">Parafrankia soli</name>
    <dbReference type="NCBI Taxonomy" id="2599596"/>
    <lineage>
        <taxon>Bacteria</taxon>
        <taxon>Bacillati</taxon>
        <taxon>Actinomycetota</taxon>
        <taxon>Actinomycetes</taxon>
        <taxon>Frankiales</taxon>
        <taxon>Frankiaceae</taxon>
        <taxon>Parafrankia</taxon>
    </lineage>
</organism>
<evidence type="ECO:0000313" key="15">
    <source>
        <dbReference type="EMBL" id="OHV46951.1"/>
    </source>
</evidence>
<dbReference type="EMBL" id="MAXA01000001">
    <property type="protein sequence ID" value="OHV46951.1"/>
    <property type="molecule type" value="Genomic_DNA"/>
</dbReference>
<evidence type="ECO:0000259" key="13">
    <source>
        <dbReference type="SMART" id="SM00836"/>
    </source>
</evidence>
<keyword evidence="4 11" id="KW-0963">Cytoplasm</keyword>
<dbReference type="InterPro" id="IPR009080">
    <property type="entry name" value="tRNAsynth_Ia_anticodon-bd"/>
</dbReference>
<dbReference type="GO" id="GO:0006420">
    <property type="term" value="P:arginyl-tRNA aminoacylation"/>
    <property type="evidence" value="ECO:0007669"/>
    <property type="project" value="UniProtKB-UniRule"/>
</dbReference>
<dbReference type="GO" id="GO:0004814">
    <property type="term" value="F:arginine-tRNA ligase activity"/>
    <property type="evidence" value="ECO:0007669"/>
    <property type="project" value="UniProtKB-UniRule"/>
</dbReference>
<evidence type="ECO:0000256" key="9">
    <source>
        <dbReference type="ARBA" id="ARBA00023146"/>
    </source>
</evidence>
<dbReference type="SUPFAM" id="SSF47323">
    <property type="entry name" value="Anticodon-binding domain of a subclass of class I aminoacyl-tRNA synthetases"/>
    <property type="match status" value="1"/>
</dbReference>
<keyword evidence="5 11" id="KW-0436">Ligase</keyword>
<evidence type="ECO:0000256" key="4">
    <source>
        <dbReference type="ARBA" id="ARBA00022490"/>
    </source>
</evidence>
<proteinExistence type="inferred from homology"/>
<comment type="catalytic activity">
    <reaction evidence="10 11">
        <text>tRNA(Arg) + L-arginine + ATP = L-arginyl-tRNA(Arg) + AMP + diphosphate</text>
        <dbReference type="Rhea" id="RHEA:20301"/>
        <dbReference type="Rhea" id="RHEA-COMP:9658"/>
        <dbReference type="Rhea" id="RHEA-COMP:9673"/>
        <dbReference type="ChEBI" id="CHEBI:30616"/>
        <dbReference type="ChEBI" id="CHEBI:32682"/>
        <dbReference type="ChEBI" id="CHEBI:33019"/>
        <dbReference type="ChEBI" id="CHEBI:78442"/>
        <dbReference type="ChEBI" id="CHEBI:78513"/>
        <dbReference type="ChEBI" id="CHEBI:456215"/>
        <dbReference type="EC" id="6.1.1.19"/>
    </reaction>
</comment>
<evidence type="ECO:0000256" key="5">
    <source>
        <dbReference type="ARBA" id="ARBA00022598"/>
    </source>
</evidence>
<dbReference type="Pfam" id="PF05746">
    <property type="entry name" value="DALR_1"/>
    <property type="match status" value="1"/>
</dbReference>
<keyword evidence="9 11" id="KW-0030">Aminoacyl-tRNA synthetase</keyword>
<dbReference type="FunFam" id="1.10.730.10:FF:000008">
    <property type="entry name" value="Arginine--tRNA ligase"/>
    <property type="match status" value="1"/>
</dbReference>
<dbReference type="Pfam" id="PF03485">
    <property type="entry name" value="Arg_tRNA_synt_N"/>
    <property type="match status" value="1"/>
</dbReference>
<dbReference type="OrthoDB" id="9803211at2"/>
<dbReference type="SMART" id="SM01016">
    <property type="entry name" value="Arg_tRNA_synt_N"/>
    <property type="match status" value="1"/>
</dbReference>
<comment type="subunit">
    <text evidence="3 11">Monomer.</text>
</comment>
<gene>
    <name evidence="11" type="primary">argS</name>
    <name evidence="15" type="ORF">BBK14_01480</name>
</gene>
<dbReference type="CDD" id="cd00671">
    <property type="entry name" value="ArgRS_core"/>
    <property type="match status" value="1"/>
</dbReference>
<dbReference type="RefSeq" id="WP_071059400.1">
    <property type="nucleotide sequence ID" value="NZ_JBFLUH010000046.1"/>
</dbReference>
<dbReference type="SUPFAM" id="SSF52374">
    <property type="entry name" value="Nucleotidylyl transferase"/>
    <property type="match status" value="1"/>
</dbReference>
<dbReference type="GO" id="GO:0005737">
    <property type="term" value="C:cytoplasm"/>
    <property type="evidence" value="ECO:0007669"/>
    <property type="project" value="UniProtKB-SubCell"/>
</dbReference>
<dbReference type="InterPro" id="IPR001278">
    <property type="entry name" value="Arg-tRNA-ligase"/>
</dbReference>
<evidence type="ECO:0000256" key="8">
    <source>
        <dbReference type="ARBA" id="ARBA00022917"/>
    </source>
</evidence>
<keyword evidence="7 11" id="KW-0067">ATP-binding</keyword>
<dbReference type="Gene3D" id="3.30.1360.70">
    <property type="entry name" value="Arginyl tRNA synthetase N-terminal domain"/>
    <property type="match status" value="1"/>
</dbReference>
<dbReference type="Gene3D" id="3.40.50.620">
    <property type="entry name" value="HUPs"/>
    <property type="match status" value="1"/>
</dbReference>
<comment type="subcellular location">
    <subcellularLocation>
        <location evidence="1 11">Cytoplasm</location>
    </subcellularLocation>
</comment>
<dbReference type="InterPro" id="IPR008909">
    <property type="entry name" value="DALR_anticod-bd"/>
</dbReference>
<dbReference type="FunFam" id="3.40.50.620:FF:000062">
    <property type="entry name" value="Arginine--tRNA ligase"/>
    <property type="match status" value="1"/>
</dbReference>
<evidence type="ECO:0000256" key="6">
    <source>
        <dbReference type="ARBA" id="ARBA00022741"/>
    </source>
</evidence>
<dbReference type="PANTHER" id="PTHR11956:SF5">
    <property type="entry name" value="ARGININE--TRNA LIGASE, CYTOPLASMIC"/>
    <property type="match status" value="1"/>
</dbReference>
<comment type="similarity">
    <text evidence="2 11 12">Belongs to the class-I aminoacyl-tRNA synthetase family.</text>
</comment>
<keyword evidence="16" id="KW-1185">Reference proteome</keyword>
<feature type="short sequence motif" description="'HIGH' region" evidence="11">
    <location>
        <begin position="129"/>
        <end position="139"/>
    </location>
</feature>
<dbReference type="EC" id="6.1.1.19" evidence="11"/>
<dbReference type="Pfam" id="PF00750">
    <property type="entry name" value="tRNA-synt_1d"/>
    <property type="match status" value="1"/>
</dbReference>
<reference evidence="16" key="1">
    <citation type="submission" date="2016-07" db="EMBL/GenBank/DDBJ databases">
        <title>Frankia sp. NRRL B-16219 Genome sequencing.</title>
        <authorList>
            <person name="Ghodhbane-Gtari F."/>
            <person name="Swanson E."/>
            <person name="Gueddou A."/>
            <person name="Louati M."/>
            <person name="Nouioui I."/>
            <person name="Hezbri K."/>
            <person name="Abebe-Akele F."/>
            <person name="Simpson S."/>
            <person name="Morris K."/>
            <person name="Thomas K."/>
            <person name="Gtari M."/>
            <person name="Tisa L.S."/>
        </authorList>
    </citation>
    <scope>NUCLEOTIDE SEQUENCE [LARGE SCALE GENOMIC DNA]</scope>
    <source>
        <strain evidence="16">NRRL B-16219</strain>
    </source>
</reference>
<dbReference type="InterPro" id="IPR036695">
    <property type="entry name" value="Arg-tRNA-synth_N_sf"/>
</dbReference>
<accession>A0A1S1RMA8</accession>
<evidence type="ECO:0000256" key="11">
    <source>
        <dbReference type="HAMAP-Rule" id="MF_00123"/>
    </source>
</evidence>
<dbReference type="NCBIfam" id="TIGR00456">
    <property type="entry name" value="argS"/>
    <property type="match status" value="1"/>
</dbReference>